<dbReference type="STRING" id="188937.MA_1637"/>
<dbReference type="Proteomes" id="UP000002487">
    <property type="component" value="Chromosome"/>
</dbReference>
<dbReference type="Pfam" id="PF13340">
    <property type="entry name" value="DUF4096"/>
    <property type="match status" value="1"/>
</dbReference>
<dbReference type="EMBL" id="AE010299">
    <property type="protein sequence ID" value="AAM05047.1"/>
    <property type="molecule type" value="Genomic_DNA"/>
</dbReference>
<sequence length="86" mass="10620">MPTDDKISFREWEIIKPHFPIHNTNQGRKRIHSYREILNAIFYLLRSVCSWRMLPHEFPHWKTVYHYFRVWRLNGLWGACKCCTQD</sequence>
<evidence type="ECO:0000259" key="1">
    <source>
        <dbReference type="Pfam" id="PF13340"/>
    </source>
</evidence>
<dbReference type="EnsemblBacteria" id="AAM05047">
    <property type="protein sequence ID" value="AAM05047"/>
    <property type="gene ID" value="MA_1637"/>
</dbReference>
<proteinExistence type="predicted"/>
<dbReference type="KEGG" id="mac:MA_1637"/>
<accession>Q8TQB1</accession>
<dbReference type="InParanoid" id="Q8TQB1"/>
<dbReference type="HOGENOM" id="CLU_055261_15_6_2"/>
<evidence type="ECO:0000313" key="2">
    <source>
        <dbReference type="EMBL" id="AAM05047.1"/>
    </source>
</evidence>
<dbReference type="PANTHER" id="PTHR30007:SF0">
    <property type="entry name" value="TRANSPOSASE"/>
    <property type="match status" value="1"/>
</dbReference>
<name>Q8TQB1_METAC</name>
<organism evidence="2 3">
    <name type="scientific">Methanosarcina acetivorans (strain ATCC 35395 / DSM 2834 / JCM 12185 / C2A)</name>
    <dbReference type="NCBI Taxonomy" id="188937"/>
    <lineage>
        <taxon>Archaea</taxon>
        <taxon>Methanobacteriati</taxon>
        <taxon>Methanobacteriota</taxon>
        <taxon>Stenosarchaea group</taxon>
        <taxon>Methanomicrobia</taxon>
        <taxon>Methanosarcinales</taxon>
        <taxon>Methanosarcinaceae</taxon>
        <taxon>Methanosarcina</taxon>
    </lineage>
</organism>
<dbReference type="PANTHER" id="PTHR30007">
    <property type="entry name" value="PHP DOMAIN PROTEIN"/>
    <property type="match status" value="1"/>
</dbReference>
<protein>
    <submittedName>
        <fullName evidence="2">Transposase</fullName>
    </submittedName>
</protein>
<feature type="domain" description="Insertion element IS402-like" evidence="1">
    <location>
        <begin position="10"/>
        <end position="78"/>
    </location>
</feature>
<evidence type="ECO:0000313" key="3">
    <source>
        <dbReference type="Proteomes" id="UP000002487"/>
    </source>
</evidence>
<keyword evidence="3" id="KW-1185">Reference proteome</keyword>
<gene>
    <name evidence="2" type="ordered locus">MA_1637</name>
</gene>
<dbReference type="AlphaFoldDB" id="Q8TQB1"/>
<reference evidence="2 3" key="1">
    <citation type="journal article" date="2002" name="Genome Res.">
        <title>The genome of Methanosarcina acetivorans reveals extensive metabolic and physiological diversity.</title>
        <authorList>
            <person name="Galagan J.E."/>
            <person name="Nusbaum C."/>
            <person name="Roy A."/>
            <person name="Endrizzi M.G."/>
            <person name="Macdonald P."/>
            <person name="FitzHugh W."/>
            <person name="Calvo S."/>
            <person name="Engels R."/>
            <person name="Smirnov S."/>
            <person name="Atnoor D."/>
            <person name="Brown A."/>
            <person name="Allen N."/>
            <person name="Naylor J."/>
            <person name="Stange-Thomann N."/>
            <person name="DeArellano K."/>
            <person name="Johnson R."/>
            <person name="Linton L."/>
            <person name="McEwan P."/>
            <person name="McKernan K."/>
            <person name="Talamas J."/>
            <person name="Tirrell A."/>
            <person name="Ye W."/>
            <person name="Zimmer A."/>
            <person name="Barber R.D."/>
            <person name="Cann I."/>
            <person name="Graham D.E."/>
            <person name="Grahame D.A."/>
            <person name="Guss A."/>
            <person name="Hedderich R."/>
            <person name="Ingram-Smith C."/>
            <person name="Kuettner C.H."/>
            <person name="Krzycki J.A."/>
            <person name="Leigh J.A."/>
            <person name="Li W."/>
            <person name="Liu J."/>
            <person name="Mukhopadhyay B."/>
            <person name="Reeve J.N."/>
            <person name="Smith K."/>
            <person name="Springer T.A."/>
            <person name="Umayam L.A."/>
            <person name="White O."/>
            <person name="White R.H."/>
            <person name="de Macario E.C."/>
            <person name="Ferry J.G."/>
            <person name="Jarrell K.F."/>
            <person name="Jing H."/>
            <person name="Macario A.J.L."/>
            <person name="Paulsen I."/>
            <person name="Pritchett M."/>
            <person name="Sowers K.R."/>
            <person name="Swanson R.V."/>
            <person name="Zinder S.H."/>
            <person name="Lander E."/>
            <person name="Metcalf W.W."/>
            <person name="Birren B."/>
        </authorList>
    </citation>
    <scope>NUCLEOTIDE SEQUENCE [LARGE SCALE GENOMIC DNA]</scope>
    <source>
        <strain evidence="3">ATCC 35395 / DSM 2834 / JCM 12185 / C2A</strain>
    </source>
</reference>
<dbReference type="InterPro" id="IPR025161">
    <property type="entry name" value="IS402-like_dom"/>
</dbReference>
<dbReference type="PhylomeDB" id="Q8TQB1"/>